<gene>
    <name evidence="1" type="ORF">METZ01_LOCUS81248</name>
</gene>
<dbReference type="AlphaFoldDB" id="A0A381UKA7"/>
<proteinExistence type="predicted"/>
<evidence type="ECO:0000313" key="1">
    <source>
        <dbReference type="EMBL" id="SVA28394.1"/>
    </source>
</evidence>
<sequence length="33" mass="4034">SFYNHPWRCFARKYTRLSPVAGYSDYFISYCYA</sequence>
<accession>A0A381UKA7</accession>
<name>A0A381UKA7_9ZZZZ</name>
<protein>
    <submittedName>
        <fullName evidence="1">Uncharacterized protein</fullName>
    </submittedName>
</protein>
<organism evidence="1">
    <name type="scientific">marine metagenome</name>
    <dbReference type="NCBI Taxonomy" id="408172"/>
    <lineage>
        <taxon>unclassified sequences</taxon>
        <taxon>metagenomes</taxon>
        <taxon>ecological metagenomes</taxon>
    </lineage>
</organism>
<dbReference type="EMBL" id="UINC01006579">
    <property type="protein sequence ID" value="SVA28394.1"/>
    <property type="molecule type" value="Genomic_DNA"/>
</dbReference>
<reference evidence="1" key="1">
    <citation type="submission" date="2018-05" db="EMBL/GenBank/DDBJ databases">
        <authorList>
            <person name="Lanie J.A."/>
            <person name="Ng W.-L."/>
            <person name="Kazmierczak K.M."/>
            <person name="Andrzejewski T.M."/>
            <person name="Davidsen T.M."/>
            <person name="Wayne K.J."/>
            <person name="Tettelin H."/>
            <person name="Glass J.I."/>
            <person name="Rusch D."/>
            <person name="Podicherti R."/>
            <person name="Tsui H.-C.T."/>
            <person name="Winkler M.E."/>
        </authorList>
    </citation>
    <scope>NUCLEOTIDE SEQUENCE</scope>
</reference>
<feature type="non-terminal residue" evidence="1">
    <location>
        <position position="1"/>
    </location>
</feature>